<gene>
    <name evidence="5" type="ORF">AQJ46_49005</name>
</gene>
<dbReference type="PANTHER" id="PTHR43464:SF19">
    <property type="entry name" value="UBIQUINONE BIOSYNTHESIS O-METHYLTRANSFERASE, MITOCHONDRIAL"/>
    <property type="match status" value="1"/>
</dbReference>
<accession>A0A101RKC3</accession>
<dbReference type="EMBL" id="LMWU01000079">
    <property type="protein sequence ID" value="KUN56069.1"/>
    <property type="molecule type" value="Genomic_DNA"/>
</dbReference>
<keyword evidence="2 5" id="KW-0808">Transferase</keyword>
<sequence>MYASPPPWDIGRPQPAFLALADAGLLHGRILDVGCGTGEHTLMAARLGLEATGIDLAVNALDPAAKKAEECGLTARFLRHDARRLADLGEQFDVVLDSLVFHGFRGQERAAYVESLRAAVKPGGRYFMLCFRDEPPTPSGRVHRLTPHEIRTAFADAWQIDAIEPITIHSALPACTDGIRGWRTALTRN</sequence>
<dbReference type="GO" id="GO:0032259">
    <property type="term" value="P:methylation"/>
    <property type="evidence" value="ECO:0007669"/>
    <property type="project" value="UniProtKB-KW"/>
</dbReference>
<dbReference type="Gene3D" id="3.40.50.150">
    <property type="entry name" value="Vaccinia Virus protein VP39"/>
    <property type="match status" value="1"/>
</dbReference>
<dbReference type="InterPro" id="IPR029063">
    <property type="entry name" value="SAM-dependent_MTases_sf"/>
</dbReference>
<proteinExistence type="predicted"/>
<dbReference type="InterPro" id="IPR041698">
    <property type="entry name" value="Methyltransf_25"/>
</dbReference>
<evidence type="ECO:0000256" key="3">
    <source>
        <dbReference type="ARBA" id="ARBA00022691"/>
    </source>
</evidence>
<dbReference type="CDD" id="cd02440">
    <property type="entry name" value="AdoMet_MTases"/>
    <property type="match status" value="1"/>
</dbReference>
<organism evidence="5 6">
    <name type="scientific">Streptomyces canus</name>
    <dbReference type="NCBI Taxonomy" id="58343"/>
    <lineage>
        <taxon>Bacteria</taxon>
        <taxon>Bacillati</taxon>
        <taxon>Actinomycetota</taxon>
        <taxon>Actinomycetes</taxon>
        <taxon>Kitasatosporales</taxon>
        <taxon>Streptomycetaceae</taxon>
        <taxon>Streptomyces</taxon>
        <taxon>Streptomyces aurantiacus group</taxon>
    </lineage>
</organism>
<evidence type="ECO:0000256" key="1">
    <source>
        <dbReference type="ARBA" id="ARBA00022603"/>
    </source>
</evidence>
<dbReference type="AlphaFoldDB" id="A0A101RKC3"/>
<dbReference type="SUPFAM" id="SSF53335">
    <property type="entry name" value="S-adenosyl-L-methionine-dependent methyltransferases"/>
    <property type="match status" value="1"/>
</dbReference>
<dbReference type="Proteomes" id="UP000053669">
    <property type="component" value="Unassembled WGS sequence"/>
</dbReference>
<name>A0A101RKC3_9ACTN</name>
<dbReference type="GO" id="GO:0008168">
    <property type="term" value="F:methyltransferase activity"/>
    <property type="evidence" value="ECO:0007669"/>
    <property type="project" value="UniProtKB-KW"/>
</dbReference>
<evidence type="ECO:0000259" key="4">
    <source>
        <dbReference type="Pfam" id="PF13649"/>
    </source>
</evidence>
<dbReference type="Pfam" id="PF13649">
    <property type="entry name" value="Methyltransf_25"/>
    <property type="match status" value="1"/>
</dbReference>
<comment type="caution">
    <text evidence="5">The sequence shown here is derived from an EMBL/GenBank/DDBJ whole genome shotgun (WGS) entry which is preliminary data.</text>
</comment>
<evidence type="ECO:0000313" key="6">
    <source>
        <dbReference type="Proteomes" id="UP000053669"/>
    </source>
</evidence>
<evidence type="ECO:0000313" key="5">
    <source>
        <dbReference type="EMBL" id="KUN56069.1"/>
    </source>
</evidence>
<dbReference type="PANTHER" id="PTHR43464">
    <property type="entry name" value="METHYLTRANSFERASE"/>
    <property type="match status" value="1"/>
</dbReference>
<keyword evidence="3" id="KW-0949">S-adenosyl-L-methionine</keyword>
<dbReference type="STRING" id="58343.AQJ46_49005"/>
<protein>
    <submittedName>
        <fullName evidence="5">SAM-dependent methyltransferase</fullName>
    </submittedName>
</protein>
<reference evidence="5 6" key="1">
    <citation type="submission" date="2015-10" db="EMBL/GenBank/DDBJ databases">
        <title>Draft genome sequence of Streptomyces canus DSM 40017, type strain for the species Streptomyces canus.</title>
        <authorList>
            <person name="Ruckert C."/>
            <person name="Winkler A."/>
            <person name="Kalinowski J."/>
            <person name="Kampfer P."/>
            <person name="Glaeser S."/>
        </authorList>
    </citation>
    <scope>NUCLEOTIDE SEQUENCE [LARGE SCALE GENOMIC DNA]</scope>
    <source>
        <strain evidence="5 6">DSM 40017</strain>
    </source>
</reference>
<keyword evidence="1 5" id="KW-0489">Methyltransferase</keyword>
<feature type="domain" description="Methyltransferase" evidence="4">
    <location>
        <begin position="30"/>
        <end position="124"/>
    </location>
</feature>
<evidence type="ECO:0000256" key="2">
    <source>
        <dbReference type="ARBA" id="ARBA00022679"/>
    </source>
</evidence>